<evidence type="ECO:0000256" key="7">
    <source>
        <dbReference type="ARBA" id="ARBA00022777"/>
    </source>
</evidence>
<keyword evidence="5" id="KW-0808">Transferase</keyword>
<dbReference type="Gene3D" id="3.40.35.10">
    <property type="entry name" value="Phosphotransferase system, sorbose subfamily IIB component"/>
    <property type="match status" value="1"/>
</dbReference>
<dbReference type="GO" id="GO:0008982">
    <property type="term" value="F:protein-N(PI)-phosphohistidine-sugar phosphotransferase activity"/>
    <property type="evidence" value="ECO:0007669"/>
    <property type="project" value="InterPro"/>
</dbReference>
<dbReference type="GO" id="GO:0005737">
    <property type="term" value="C:cytoplasm"/>
    <property type="evidence" value="ECO:0007669"/>
    <property type="project" value="UniProtKB-SubCell"/>
</dbReference>
<keyword evidence="2" id="KW-0813">Transport</keyword>
<accession>A0A916VCI6</accession>
<evidence type="ECO:0000256" key="4">
    <source>
        <dbReference type="ARBA" id="ARBA00022597"/>
    </source>
</evidence>
<evidence type="ECO:0000313" key="9">
    <source>
        <dbReference type="EMBL" id="GFO84745.1"/>
    </source>
</evidence>
<organism evidence="9 10">
    <name type="scientific">Anaerostipes butyraticus</name>
    <dbReference type="NCBI Taxonomy" id="645466"/>
    <lineage>
        <taxon>Bacteria</taxon>
        <taxon>Bacillati</taxon>
        <taxon>Bacillota</taxon>
        <taxon>Clostridia</taxon>
        <taxon>Lachnospirales</taxon>
        <taxon>Lachnospiraceae</taxon>
        <taxon>Anaerostipes</taxon>
    </lineage>
</organism>
<dbReference type="RefSeq" id="WP_201310467.1">
    <property type="nucleotide sequence ID" value="NZ_BLYI01000027.1"/>
</dbReference>
<keyword evidence="4 9" id="KW-0762">Sugar transport</keyword>
<evidence type="ECO:0000313" key="10">
    <source>
        <dbReference type="Proteomes" id="UP000613208"/>
    </source>
</evidence>
<comment type="subcellular location">
    <subcellularLocation>
        <location evidence="1">Cytoplasm</location>
    </subcellularLocation>
</comment>
<dbReference type="GO" id="GO:0016301">
    <property type="term" value="F:kinase activity"/>
    <property type="evidence" value="ECO:0007669"/>
    <property type="project" value="UniProtKB-KW"/>
</dbReference>
<evidence type="ECO:0000256" key="3">
    <source>
        <dbReference type="ARBA" id="ARBA00022490"/>
    </source>
</evidence>
<dbReference type="InterPro" id="IPR004720">
    <property type="entry name" value="PTS_IIB_sorbose-sp"/>
</dbReference>
<dbReference type="PROSITE" id="PS51101">
    <property type="entry name" value="PTS_EIIB_TYPE_4"/>
    <property type="match status" value="1"/>
</dbReference>
<protein>
    <submittedName>
        <fullName evidence="9">PTS sugar transporter</fullName>
    </submittedName>
</protein>
<keyword evidence="3" id="KW-0963">Cytoplasm</keyword>
<evidence type="ECO:0000256" key="1">
    <source>
        <dbReference type="ARBA" id="ARBA00004496"/>
    </source>
</evidence>
<evidence type="ECO:0000256" key="5">
    <source>
        <dbReference type="ARBA" id="ARBA00022679"/>
    </source>
</evidence>
<sequence>MICMTRVDFRMIHGQVASVWIPHYSATKVVIIDDTTSKDTFVQQILTFAAPKGTSVEFYNVEDGVAKYKEDQFGNGKIIVIFRSIEQAYQAYMQGFEFESINVGQTPRESNQVHATATVYVSKEDLDHLKELDQKGVYVYFRQEISKPEVQLDSVIKKIGDKF</sequence>
<name>A0A916VCI6_9FIRM</name>
<comment type="caution">
    <text evidence="9">The sequence shown here is derived from an EMBL/GenBank/DDBJ whole genome shotgun (WGS) entry which is preliminary data.</text>
</comment>
<evidence type="ECO:0000259" key="8">
    <source>
        <dbReference type="PROSITE" id="PS51101"/>
    </source>
</evidence>
<proteinExistence type="predicted"/>
<keyword evidence="6" id="KW-0598">Phosphotransferase system</keyword>
<dbReference type="SUPFAM" id="SSF52728">
    <property type="entry name" value="PTS IIb component"/>
    <property type="match status" value="1"/>
</dbReference>
<dbReference type="GO" id="GO:0009401">
    <property type="term" value="P:phosphoenolpyruvate-dependent sugar phosphotransferase system"/>
    <property type="evidence" value="ECO:0007669"/>
    <property type="project" value="UniProtKB-KW"/>
</dbReference>
<dbReference type="Proteomes" id="UP000613208">
    <property type="component" value="Unassembled WGS sequence"/>
</dbReference>
<reference evidence="9" key="1">
    <citation type="submission" date="2020-06" db="EMBL/GenBank/DDBJ databases">
        <title>Characterization of fructooligosaccharide metabolism and fructooligosaccharide-degrading enzymes in human commensal butyrate producers.</title>
        <authorList>
            <person name="Tanno H."/>
            <person name="Fujii T."/>
            <person name="Hirano K."/>
            <person name="Maeno S."/>
            <person name="Tonozuka T."/>
            <person name="Sakamoto M."/>
            <person name="Ohkuma M."/>
            <person name="Tochio T."/>
            <person name="Endo A."/>
        </authorList>
    </citation>
    <scope>NUCLEOTIDE SEQUENCE</scope>
    <source>
        <strain evidence="9">JCM 17466</strain>
    </source>
</reference>
<evidence type="ECO:0000256" key="6">
    <source>
        <dbReference type="ARBA" id="ARBA00022683"/>
    </source>
</evidence>
<dbReference type="InterPro" id="IPR036667">
    <property type="entry name" value="PTS_IIB_sorbose-sp_sf"/>
</dbReference>
<dbReference type="EMBL" id="BLYI01000027">
    <property type="protein sequence ID" value="GFO84745.1"/>
    <property type="molecule type" value="Genomic_DNA"/>
</dbReference>
<evidence type="ECO:0000256" key="2">
    <source>
        <dbReference type="ARBA" id="ARBA00022448"/>
    </source>
</evidence>
<gene>
    <name evidence="9" type="ORF">ANBU17_10920</name>
</gene>
<feature type="domain" description="PTS EIIB type-4" evidence="8">
    <location>
        <begin position="1"/>
        <end position="163"/>
    </location>
</feature>
<keyword evidence="10" id="KW-1185">Reference proteome</keyword>
<keyword evidence="7" id="KW-0418">Kinase</keyword>
<dbReference type="AlphaFoldDB" id="A0A916VCI6"/>
<dbReference type="Pfam" id="PF03830">
    <property type="entry name" value="PTSIIB_sorb"/>
    <property type="match status" value="1"/>
</dbReference>